<dbReference type="Proteomes" id="UP000279968">
    <property type="component" value="Unassembled WGS sequence"/>
</dbReference>
<organism evidence="1 2">
    <name type="scientific">Micromonospora costi</name>
    <dbReference type="NCBI Taxonomy" id="1530042"/>
    <lineage>
        <taxon>Bacteria</taxon>
        <taxon>Bacillati</taxon>
        <taxon>Actinomycetota</taxon>
        <taxon>Actinomycetes</taxon>
        <taxon>Micromonosporales</taxon>
        <taxon>Micromonosporaceae</taxon>
        <taxon>Micromonospora</taxon>
    </lineage>
</organism>
<evidence type="ECO:0000313" key="1">
    <source>
        <dbReference type="EMBL" id="RKN55964.1"/>
    </source>
</evidence>
<dbReference type="AlphaFoldDB" id="A0A3B0A6X0"/>
<proteinExistence type="predicted"/>
<name>A0A3B0A6X0_9ACTN</name>
<sequence>MHAAGLHEQAAELRYTWPGFSGCRSGPAQVAGIVSCHTTVFTAGSYTARWAARPQSRHAGTSCCHGCTSPCTGQAYWPALALIRPQST</sequence>
<dbReference type="RefSeq" id="WP_120780147.1">
    <property type="nucleotide sequence ID" value="NZ_JBHLUP010000002.1"/>
</dbReference>
<comment type="caution">
    <text evidence="1">The sequence shown here is derived from an EMBL/GenBank/DDBJ whole genome shotgun (WGS) entry which is preliminary data.</text>
</comment>
<accession>A0A3B0A6X0</accession>
<dbReference type="EMBL" id="RBAN01000002">
    <property type="protein sequence ID" value="RKN55964.1"/>
    <property type="molecule type" value="Genomic_DNA"/>
</dbReference>
<protein>
    <submittedName>
        <fullName evidence="1">Uncharacterized protein</fullName>
    </submittedName>
</protein>
<gene>
    <name evidence="1" type="ORF">D7193_15370</name>
</gene>
<reference evidence="1 2" key="1">
    <citation type="journal article" date="2015" name="Int. J. Syst. Evol. Microbiol.">
        <title>Micromonospora costi sp. nov., isolated from a leaf of Costus speciosus.</title>
        <authorList>
            <person name="Thawai C."/>
        </authorList>
    </citation>
    <scope>NUCLEOTIDE SEQUENCE [LARGE SCALE GENOMIC DNA]</scope>
    <source>
        <strain evidence="1 2">CS1-12</strain>
    </source>
</reference>
<evidence type="ECO:0000313" key="2">
    <source>
        <dbReference type="Proteomes" id="UP000279968"/>
    </source>
</evidence>
<keyword evidence="2" id="KW-1185">Reference proteome</keyword>